<proteinExistence type="predicted"/>
<dbReference type="Pfam" id="PF03013">
    <property type="entry name" value="Pyr_excise"/>
    <property type="match status" value="1"/>
</dbReference>
<dbReference type="EMBL" id="CAICTM010000122">
    <property type="protein sequence ID" value="CAB9501946.1"/>
    <property type="molecule type" value="Genomic_DNA"/>
</dbReference>
<sequence>MTITFLPYSDFEKTARCLDDQRLSSSKKEGWIILRALRMSDEPKYACVSKAGYCLMWKGYEDALVCYLNVLMLEWARRGKNNDKIRPFQKDNGLDVDMKTTVMPPWLGYEILHSYHRHALLAKNQAHYQEFEWKEDGKDYIGSYMWPVELEDATWILRWPKATKRDPIPVITVCASPPRSMRKREPRVVTPTTERPMKKRTKQTEEQTGSNKRRMTLRSDARRSTRSQGK</sequence>
<protein>
    <submittedName>
        <fullName evidence="2">Cytoplasmic protein</fullName>
    </submittedName>
</protein>
<evidence type="ECO:0000313" key="2">
    <source>
        <dbReference type="EMBL" id="CAB9501946.1"/>
    </source>
</evidence>
<evidence type="ECO:0000256" key="1">
    <source>
        <dbReference type="SAM" id="MobiDB-lite"/>
    </source>
</evidence>
<keyword evidence="3" id="KW-1185">Reference proteome</keyword>
<evidence type="ECO:0000313" key="3">
    <source>
        <dbReference type="Proteomes" id="UP001153069"/>
    </source>
</evidence>
<organism evidence="2 3">
    <name type="scientific">Seminavis robusta</name>
    <dbReference type="NCBI Taxonomy" id="568900"/>
    <lineage>
        <taxon>Eukaryota</taxon>
        <taxon>Sar</taxon>
        <taxon>Stramenopiles</taxon>
        <taxon>Ochrophyta</taxon>
        <taxon>Bacillariophyta</taxon>
        <taxon>Bacillariophyceae</taxon>
        <taxon>Bacillariophycidae</taxon>
        <taxon>Naviculales</taxon>
        <taxon>Naviculaceae</taxon>
        <taxon>Seminavis</taxon>
    </lineage>
</organism>
<dbReference type="InterPro" id="IPR004260">
    <property type="entry name" value="Pyr-dimer_DNA_glycosylase"/>
</dbReference>
<dbReference type="AlphaFoldDB" id="A0A9N8DJU4"/>
<name>A0A9N8DJU4_9STRA</name>
<feature type="region of interest" description="Disordered" evidence="1">
    <location>
        <begin position="177"/>
        <end position="230"/>
    </location>
</feature>
<dbReference type="Proteomes" id="UP001153069">
    <property type="component" value="Unassembled WGS sequence"/>
</dbReference>
<gene>
    <name evidence="2" type="ORF">SEMRO_123_G059400.1</name>
</gene>
<comment type="caution">
    <text evidence="2">The sequence shown here is derived from an EMBL/GenBank/DDBJ whole genome shotgun (WGS) entry which is preliminary data.</text>
</comment>
<reference evidence="2" key="1">
    <citation type="submission" date="2020-06" db="EMBL/GenBank/DDBJ databases">
        <authorList>
            <consortium name="Plant Systems Biology data submission"/>
        </authorList>
    </citation>
    <scope>NUCLEOTIDE SEQUENCE</scope>
    <source>
        <strain evidence="2">D6</strain>
    </source>
</reference>
<accession>A0A9N8DJU4</accession>
<dbReference type="OrthoDB" id="193840at2759"/>